<comment type="subcellular location">
    <subcellularLocation>
        <location evidence="1">Cytoplasm</location>
    </subcellularLocation>
</comment>
<dbReference type="HOGENOM" id="CLU_004134_0_0_1"/>
<dbReference type="eggNOG" id="KOG1152">
    <property type="taxonomic scope" value="Eukaryota"/>
</dbReference>
<evidence type="ECO:0000256" key="5">
    <source>
        <dbReference type="ARBA" id="ARBA00022553"/>
    </source>
</evidence>
<sequence length="1119" mass="123850">MPLARKAANRQKNELEKGQRGREPSPLSTPLGPLSESPESDPFGAIDDSMTLPPGYDHLSRSSIIEHDHGLGPSGLDRIRQQQPTRVLTLPNISSSSLAPTSSQSQSPSPRSRSMSREQSLQASSIDDHALEDLHRFPCESLHSFSFAQQSEELLHNRQNILKRSIDFMRDRFGWPAGNAAVNAQARVTGDTEVQSMVDLLSKSNVLGKEHNSSYTGLARGPVTGPAVVDSANIFEQAFSNPQDNETKPRPPEAGPNPDSHSAFSPLPNDHISSQKRGRRSTPTSRRVSLKRTYSDLSSVSLQSKLMGTLAQPYSAMESFSPSSSTFGFGFPVPALHTHSSKWAPVSQAVFRTESHAPWTILAANDLSCLIFGVTQAELRRLSILEVVQKDQWQWLESKLCDPSTDVAAKLQTSPNRPHNKPVNTQRMGMGNGITAQLLRKPPSRVRKAQTDDGYGSSTRPSRNLNHPATKSRGVLLCGDVVPIRKRDGATGSASIWVMEKRGGLIWVVEEIQEDVAYVRCDKSWHIAAAYGDVDKIWGEGVVKTGSLITGLLPRLPKDCLESPVDRGITKISEMKHFAATTSAGICFPTTVAKTDTPDCLRISSFPHVAGMMVLASSTLKVISSNSVFSSALFGQERPEGRHINDLIPGFDNLLQVLTEEENVPLVDGVIIPEPSFRRARTLSILRQGRHNVASVFSEPSGITATHRDGSTISVDVQLRVVKSGTIFPKSPKEASGDNANSEDSSSGTIAVTELVYALWITYARHIHSMGPTDFHTVSKTKPRRPTSPPVPGQASMGPPNMERTGVETRIPLSTLSQQLNEAASEPLTDKPVQPVPEVRPANAKEAPKKRAISDYVIIEEMGQGAYGEVKLARLKKNPSKKVVLKYVTKKRILVDTWTRDRRLGTVPLEIHVLDYLRRDGLKHPNIVEMEGFFEDDINYYIEMMPHGLPGMDLFDYIELKVNMDEAECRNIFRQVVDAIHHLHTKALVVHRDIKDENVILDGEGRIKLIDFGSAAYIKNGPFDVFVGTIDYAAPEVLQGKSYRGKEQDIWALGILLYTIVYKENPFYNVDEILDHPLRVPFLPFSEECIDLIRRMLDRDVDNRLTITEVMEHPWMVDS</sequence>
<evidence type="ECO:0000256" key="7">
    <source>
        <dbReference type="ARBA" id="ARBA00022741"/>
    </source>
</evidence>
<evidence type="ECO:0000313" key="15">
    <source>
        <dbReference type="Proteomes" id="UP000007963"/>
    </source>
</evidence>
<proteinExistence type="predicted"/>
<evidence type="ECO:0000256" key="9">
    <source>
        <dbReference type="ARBA" id="ARBA00022840"/>
    </source>
</evidence>
<dbReference type="EC" id="2.7.11.1" evidence="2"/>
<dbReference type="Pfam" id="PF00069">
    <property type="entry name" value="Pkinase"/>
    <property type="match status" value="1"/>
</dbReference>
<evidence type="ECO:0000259" key="13">
    <source>
        <dbReference type="PROSITE" id="PS50011"/>
    </source>
</evidence>
<feature type="region of interest" description="Disordered" evidence="12">
    <location>
        <begin position="91"/>
        <end position="124"/>
    </location>
</feature>
<dbReference type="GO" id="GO:0005524">
    <property type="term" value="F:ATP binding"/>
    <property type="evidence" value="ECO:0007669"/>
    <property type="project" value="UniProtKB-KW"/>
</dbReference>
<feature type="domain" description="Protein kinase" evidence="13">
    <location>
        <begin position="856"/>
        <end position="1116"/>
    </location>
</feature>
<dbReference type="PANTHER" id="PTHR24346:SF51">
    <property type="entry name" value="PAS DOMAIN-CONTAINING SERINE_THREONINE-PROTEIN KINASE"/>
    <property type="match status" value="1"/>
</dbReference>
<dbReference type="Proteomes" id="UP000007963">
    <property type="component" value="Unassembled WGS sequence"/>
</dbReference>
<dbReference type="InterPro" id="IPR057213">
    <property type="entry name" value="DUF7891"/>
</dbReference>
<feature type="compositionally biased region" description="Low complexity" evidence="12">
    <location>
        <begin position="24"/>
        <end position="37"/>
    </location>
</feature>
<evidence type="ECO:0000313" key="14">
    <source>
        <dbReference type="EMBL" id="EAU29798.1"/>
    </source>
</evidence>
<dbReference type="GO" id="GO:0004674">
    <property type="term" value="F:protein serine/threonine kinase activity"/>
    <property type="evidence" value="ECO:0007669"/>
    <property type="project" value="UniProtKB-KW"/>
</dbReference>
<feature type="region of interest" description="Disordered" evidence="12">
    <location>
        <begin position="410"/>
        <end position="470"/>
    </location>
</feature>
<evidence type="ECO:0000256" key="4">
    <source>
        <dbReference type="ARBA" id="ARBA00022527"/>
    </source>
</evidence>
<evidence type="ECO:0000256" key="8">
    <source>
        <dbReference type="ARBA" id="ARBA00022777"/>
    </source>
</evidence>
<feature type="compositionally biased region" description="Polar residues" evidence="12">
    <location>
        <begin position="411"/>
        <end position="427"/>
    </location>
</feature>
<dbReference type="GO" id="GO:0035556">
    <property type="term" value="P:intracellular signal transduction"/>
    <property type="evidence" value="ECO:0007669"/>
    <property type="project" value="TreeGrafter"/>
</dbReference>
<keyword evidence="4" id="KW-0723">Serine/threonine-protein kinase</keyword>
<feature type="compositionally biased region" description="Polar residues" evidence="12">
    <location>
        <begin position="456"/>
        <end position="469"/>
    </location>
</feature>
<keyword evidence="7" id="KW-0547">Nucleotide-binding</keyword>
<comment type="catalytic activity">
    <reaction evidence="10">
        <text>L-threonyl-[protein] + ATP = O-phospho-L-threonyl-[protein] + ADP + H(+)</text>
        <dbReference type="Rhea" id="RHEA:46608"/>
        <dbReference type="Rhea" id="RHEA-COMP:11060"/>
        <dbReference type="Rhea" id="RHEA-COMP:11605"/>
        <dbReference type="ChEBI" id="CHEBI:15378"/>
        <dbReference type="ChEBI" id="CHEBI:30013"/>
        <dbReference type="ChEBI" id="CHEBI:30616"/>
        <dbReference type="ChEBI" id="CHEBI:61977"/>
        <dbReference type="ChEBI" id="CHEBI:456216"/>
        <dbReference type="EC" id="2.7.11.1"/>
    </reaction>
</comment>
<dbReference type="FunFam" id="3.30.200.20:FF:000314">
    <property type="entry name" value="Serine/threonine protein kinase"/>
    <property type="match status" value="1"/>
</dbReference>
<keyword evidence="3" id="KW-0963">Cytoplasm</keyword>
<feature type="region of interest" description="Disordered" evidence="12">
    <location>
        <begin position="240"/>
        <end position="291"/>
    </location>
</feature>
<feature type="compositionally biased region" description="Basic and acidic residues" evidence="12">
    <location>
        <begin position="11"/>
        <end position="23"/>
    </location>
</feature>
<protein>
    <recommendedName>
        <fullName evidence="2">non-specific serine/threonine protein kinase</fullName>
        <ecNumber evidence="2">2.7.11.1</ecNumber>
    </recommendedName>
</protein>
<dbReference type="GeneID" id="4354481"/>
<dbReference type="PROSITE" id="PS00108">
    <property type="entry name" value="PROTEIN_KINASE_ST"/>
    <property type="match status" value="1"/>
</dbReference>
<dbReference type="GO" id="GO:0045719">
    <property type="term" value="P:negative regulation of glycogen biosynthetic process"/>
    <property type="evidence" value="ECO:0007669"/>
    <property type="project" value="TreeGrafter"/>
</dbReference>
<dbReference type="PROSITE" id="PS50011">
    <property type="entry name" value="PROTEIN_KINASE_DOM"/>
    <property type="match status" value="1"/>
</dbReference>
<evidence type="ECO:0000256" key="6">
    <source>
        <dbReference type="ARBA" id="ARBA00022679"/>
    </source>
</evidence>
<feature type="region of interest" description="Disordered" evidence="12">
    <location>
        <begin position="774"/>
        <end position="805"/>
    </location>
</feature>
<dbReference type="OMA" id="MDESECR"/>
<evidence type="ECO:0000256" key="12">
    <source>
        <dbReference type="SAM" id="MobiDB-lite"/>
    </source>
</evidence>
<reference evidence="15" key="1">
    <citation type="submission" date="2005-09" db="EMBL/GenBank/DDBJ databases">
        <title>Annotation of the Aspergillus terreus NIH2624 genome.</title>
        <authorList>
            <person name="Birren B.W."/>
            <person name="Lander E.S."/>
            <person name="Galagan J.E."/>
            <person name="Nusbaum C."/>
            <person name="Devon K."/>
            <person name="Henn M."/>
            <person name="Ma L.-J."/>
            <person name="Jaffe D.B."/>
            <person name="Butler J."/>
            <person name="Alvarez P."/>
            <person name="Gnerre S."/>
            <person name="Grabherr M."/>
            <person name="Kleber M."/>
            <person name="Mauceli E.W."/>
            <person name="Brockman W."/>
            <person name="Rounsley S."/>
            <person name="Young S.K."/>
            <person name="LaButti K."/>
            <person name="Pushparaj V."/>
            <person name="DeCaprio D."/>
            <person name="Crawford M."/>
            <person name="Koehrsen M."/>
            <person name="Engels R."/>
            <person name="Montgomery P."/>
            <person name="Pearson M."/>
            <person name="Howarth C."/>
            <person name="Larson L."/>
            <person name="Luoma S."/>
            <person name="White J."/>
            <person name="Alvarado L."/>
            <person name="Kodira C.D."/>
            <person name="Zeng Q."/>
            <person name="Oleary S."/>
            <person name="Yandava C."/>
            <person name="Denning D.W."/>
            <person name="Nierman W.C."/>
            <person name="Milne T."/>
            <person name="Madden K."/>
        </authorList>
    </citation>
    <scope>NUCLEOTIDE SEQUENCE [LARGE SCALE GENOMIC DNA]</scope>
    <source>
        <strain evidence="15">NIH 2624 / FGSC A1156</strain>
    </source>
</reference>
<feature type="compositionally biased region" description="Polar residues" evidence="12">
    <location>
        <begin position="738"/>
        <end position="747"/>
    </location>
</feature>
<dbReference type="InterPro" id="IPR011009">
    <property type="entry name" value="Kinase-like_dom_sf"/>
</dbReference>
<keyword evidence="8" id="KW-0418">Kinase</keyword>
<dbReference type="Pfam" id="PF25421">
    <property type="entry name" value="DUF7891"/>
    <property type="match status" value="1"/>
</dbReference>
<dbReference type="SUPFAM" id="SSF56112">
    <property type="entry name" value="Protein kinase-like (PK-like)"/>
    <property type="match status" value="1"/>
</dbReference>
<dbReference type="SMART" id="SM00220">
    <property type="entry name" value="S_TKc"/>
    <property type="match status" value="1"/>
</dbReference>
<evidence type="ECO:0000256" key="10">
    <source>
        <dbReference type="ARBA" id="ARBA00047899"/>
    </source>
</evidence>
<dbReference type="Gene3D" id="3.30.200.20">
    <property type="entry name" value="Phosphorylase Kinase, domain 1"/>
    <property type="match status" value="1"/>
</dbReference>
<gene>
    <name evidence="14" type="ORF">ATEG_09607</name>
</gene>
<feature type="region of interest" description="Disordered" evidence="12">
    <location>
        <begin position="728"/>
        <end position="747"/>
    </location>
</feature>
<dbReference type="CDD" id="cd14004">
    <property type="entry name" value="STKc_PASK"/>
    <property type="match status" value="1"/>
</dbReference>
<keyword evidence="5" id="KW-0597">Phosphoprotein</keyword>
<feature type="region of interest" description="Disordered" evidence="12">
    <location>
        <begin position="1"/>
        <end position="60"/>
    </location>
</feature>
<comment type="catalytic activity">
    <reaction evidence="11">
        <text>L-seryl-[protein] + ATP = O-phospho-L-seryl-[protein] + ADP + H(+)</text>
        <dbReference type="Rhea" id="RHEA:17989"/>
        <dbReference type="Rhea" id="RHEA-COMP:9863"/>
        <dbReference type="Rhea" id="RHEA-COMP:11604"/>
        <dbReference type="ChEBI" id="CHEBI:15378"/>
        <dbReference type="ChEBI" id="CHEBI:29999"/>
        <dbReference type="ChEBI" id="CHEBI:30616"/>
        <dbReference type="ChEBI" id="CHEBI:83421"/>
        <dbReference type="ChEBI" id="CHEBI:456216"/>
        <dbReference type="EC" id="2.7.11.1"/>
    </reaction>
</comment>
<organism evidence="14 15">
    <name type="scientific">Aspergillus terreus (strain NIH 2624 / FGSC A1156)</name>
    <dbReference type="NCBI Taxonomy" id="341663"/>
    <lineage>
        <taxon>Eukaryota</taxon>
        <taxon>Fungi</taxon>
        <taxon>Dikarya</taxon>
        <taxon>Ascomycota</taxon>
        <taxon>Pezizomycotina</taxon>
        <taxon>Eurotiomycetes</taxon>
        <taxon>Eurotiomycetidae</taxon>
        <taxon>Eurotiales</taxon>
        <taxon>Aspergillaceae</taxon>
        <taxon>Aspergillus</taxon>
        <taxon>Aspergillus subgen. Circumdati</taxon>
    </lineage>
</organism>
<dbReference type="STRING" id="341663.Q0C9M7"/>
<evidence type="ECO:0000256" key="3">
    <source>
        <dbReference type="ARBA" id="ARBA00022490"/>
    </source>
</evidence>
<feature type="compositionally biased region" description="Low complexity" evidence="12">
    <location>
        <begin position="94"/>
        <end position="120"/>
    </location>
</feature>
<dbReference type="VEuPathDB" id="FungiDB:ATEG_09607"/>
<dbReference type="GO" id="GO:0005634">
    <property type="term" value="C:nucleus"/>
    <property type="evidence" value="ECO:0007669"/>
    <property type="project" value="TreeGrafter"/>
</dbReference>
<evidence type="ECO:0000256" key="2">
    <source>
        <dbReference type="ARBA" id="ARBA00012513"/>
    </source>
</evidence>
<evidence type="ECO:0000256" key="11">
    <source>
        <dbReference type="ARBA" id="ARBA00048679"/>
    </source>
</evidence>
<dbReference type="InterPro" id="IPR000719">
    <property type="entry name" value="Prot_kinase_dom"/>
</dbReference>
<dbReference type="GO" id="GO:0005829">
    <property type="term" value="C:cytosol"/>
    <property type="evidence" value="ECO:0007669"/>
    <property type="project" value="TreeGrafter"/>
</dbReference>
<keyword evidence="9" id="KW-0067">ATP-binding</keyword>
<accession>Q0C9M7</accession>
<dbReference type="PANTHER" id="PTHR24346">
    <property type="entry name" value="MAP/MICROTUBULE AFFINITY-REGULATING KINASE"/>
    <property type="match status" value="1"/>
</dbReference>
<dbReference type="AlphaFoldDB" id="Q0C9M7"/>
<dbReference type="EMBL" id="CH476608">
    <property type="protein sequence ID" value="EAU29798.1"/>
    <property type="molecule type" value="Genomic_DNA"/>
</dbReference>
<evidence type="ECO:0000256" key="1">
    <source>
        <dbReference type="ARBA" id="ARBA00004496"/>
    </source>
</evidence>
<dbReference type="RefSeq" id="XP_001218229.1">
    <property type="nucleotide sequence ID" value="XM_001218228.1"/>
</dbReference>
<dbReference type="InterPro" id="IPR008271">
    <property type="entry name" value="Ser/Thr_kinase_AS"/>
</dbReference>
<dbReference type="OrthoDB" id="10252171at2759"/>
<keyword evidence="6" id="KW-0808">Transferase</keyword>
<dbReference type="FunFam" id="1.10.510.10:FF:000320">
    <property type="entry name" value="Serine/threonine protein kinase"/>
    <property type="match status" value="1"/>
</dbReference>
<dbReference type="Gene3D" id="1.10.510.10">
    <property type="entry name" value="Transferase(Phosphotransferase) domain 1"/>
    <property type="match status" value="1"/>
</dbReference>
<name>Q0C9M7_ASPTN</name>